<dbReference type="SMART" id="SM00173">
    <property type="entry name" value="RAS"/>
    <property type="match status" value="1"/>
</dbReference>
<gene>
    <name evidence="2" type="ORF">M0812_12326</name>
    <name evidence="3" type="ORF">M0813_22728</name>
</gene>
<dbReference type="Pfam" id="PF00071">
    <property type="entry name" value="Ras"/>
    <property type="match status" value="1"/>
</dbReference>
<dbReference type="InterPro" id="IPR027417">
    <property type="entry name" value="P-loop_NTPase"/>
</dbReference>
<sequence length="205" mass="23089">MTFLNSTDVQHKIVLLGDSSVGKSSVLLRFSKNEFMEEQEPTVGAAFVNHSVNIGTEIKQLQIWDTAGQERFQSLAPMYYRGAKGAIVCYDVTRIDTFHRAKDWVIELKEQGPQNVKIVLCGNKVDLNQQNVKTIEAKQYAEENGLLFYESSAKTGKGIVEMFVGLSKNLPEDLGQTVFKDDFYDDEQLPTIILGDQKPEKKKCC</sequence>
<comment type="caution">
    <text evidence="2">The sequence shown here is derived from an EMBL/GenBank/DDBJ whole genome shotgun (WGS) entry which is preliminary data.</text>
</comment>
<evidence type="ECO:0000313" key="5">
    <source>
        <dbReference type="Proteomes" id="UP001150062"/>
    </source>
</evidence>
<dbReference type="Gene3D" id="3.40.50.300">
    <property type="entry name" value="P-loop containing nucleotide triphosphate hydrolases"/>
    <property type="match status" value="1"/>
</dbReference>
<dbReference type="EMBL" id="JANTQA010000026">
    <property type="protein sequence ID" value="KAJ3442588.1"/>
    <property type="molecule type" value="Genomic_DNA"/>
</dbReference>
<dbReference type="SMART" id="SM00175">
    <property type="entry name" value="RAB"/>
    <property type="match status" value="1"/>
</dbReference>
<dbReference type="GO" id="GO:0003924">
    <property type="term" value="F:GTPase activity"/>
    <property type="evidence" value="ECO:0007669"/>
    <property type="project" value="InterPro"/>
</dbReference>
<dbReference type="PRINTS" id="PR00449">
    <property type="entry name" value="RASTRNSFRMNG"/>
</dbReference>
<organism evidence="2 4">
    <name type="scientific">Anaeramoeba flamelloides</name>
    <dbReference type="NCBI Taxonomy" id="1746091"/>
    <lineage>
        <taxon>Eukaryota</taxon>
        <taxon>Metamonada</taxon>
        <taxon>Anaeramoebidae</taxon>
        <taxon>Anaeramoeba</taxon>
    </lineage>
</organism>
<dbReference type="SUPFAM" id="SSF52540">
    <property type="entry name" value="P-loop containing nucleoside triphosphate hydrolases"/>
    <property type="match status" value="1"/>
</dbReference>
<reference evidence="2" key="2">
    <citation type="submission" date="2022-08" db="EMBL/GenBank/DDBJ databases">
        <title>Novel sulphate-reducing endosymbionts in the free-living metamonad Anaeramoeba.</title>
        <authorList>
            <person name="Jerlstrom-Hultqvist J."/>
            <person name="Cepicka I."/>
            <person name="Gallot-Lavallee L."/>
            <person name="Salas-Leiva D."/>
            <person name="Curtis B.A."/>
            <person name="Zahonova K."/>
            <person name="Pipaliya S."/>
            <person name="Dacks J."/>
            <person name="Roger A.J."/>
        </authorList>
    </citation>
    <scope>NUCLEOTIDE SEQUENCE</scope>
    <source>
        <strain evidence="2">Busselton2</strain>
    </source>
</reference>
<dbReference type="EMBL" id="JAOAOG010000176">
    <property type="protein sequence ID" value="KAJ6242286.1"/>
    <property type="molecule type" value="Genomic_DNA"/>
</dbReference>
<dbReference type="InterPro" id="IPR005225">
    <property type="entry name" value="Small_GTP-bd"/>
</dbReference>
<dbReference type="Proteomes" id="UP001146793">
    <property type="component" value="Unassembled WGS sequence"/>
</dbReference>
<dbReference type="SMART" id="SM00176">
    <property type="entry name" value="RAN"/>
    <property type="match status" value="1"/>
</dbReference>
<keyword evidence="5" id="KW-1185">Reference proteome</keyword>
<dbReference type="GO" id="GO:0005525">
    <property type="term" value="F:GTP binding"/>
    <property type="evidence" value="ECO:0007669"/>
    <property type="project" value="InterPro"/>
</dbReference>
<evidence type="ECO:0000313" key="4">
    <source>
        <dbReference type="Proteomes" id="UP001146793"/>
    </source>
</evidence>
<accession>A0AAV7ZLP9</accession>
<dbReference type="NCBIfam" id="TIGR00231">
    <property type="entry name" value="small_GTP"/>
    <property type="match status" value="1"/>
</dbReference>
<dbReference type="AlphaFoldDB" id="A0AAV7ZLP9"/>
<evidence type="ECO:0000256" key="1">
    <source>
        <dbReference type="ARBA" id="ARBA00022741"/>
    </source>
</evidence>
<dbReference type="FunFam" id="3.40.50.300:FF:000808">
    <property type="entry name" value="Small GTP-binding protein, putative"/>
    <property type="match status" value="1"/>
</dbReference>
<keyword evidence="1" id="KW-0547">Nucleotide-binding</keyword>
<dbReference type="Proteomes" id="UP001150062">
    <property type="component" value="Unassembled WGS sequence"/>
</dbReference>
<name>A0AAV7ZLP9_9EUKA</name>
<reference evidence="3" key="1">
    <citation type="submission" date="2022-08" db="EMBL/GenBank/DDBJ databases">
        <title>Novel sulfate-reducing endosymbionts in the free-living metamonad Anaeramoeba.</title>
        <authorList>
            <person name="Jerlstrom-Hultqvist J."/>
            <person name="Cepicka I."/>
            <person name="Gallot-Lavallee L."/>
            <person name="Salas-Leiva D."/>
            <person name="Curtis B.A."/>
            <person name="Zahonova K."/>
            <person name="Pipaliya S."/>
            <person name="Dacks J."/>
            <person name="Roger A.J."/>
        </authorList>
    </citation>
    <scope>NUCLEOTIDE SEQUENCE</scope>
    <source>
        <strain evidence="3">Schooner1</strain>
    </source>
</reference>
<dbReference type="PROSITE" id="PS51419">
    <property type="entry name" value="RAB"/>
    <property type="match status" value="1"/>
</dbReference>
<dbReference type="SMART" id="SM00174">
    <property type="entry name" value="RHO"/>
    <property type="match status" value="1"/>
</dbReference>
<dbReference type="PROSITE" id="PS51420">
    <property type="entry name" value="RHO"/>
    <property type="match status" value="1"/>
</dbReference>
<dbReference type="PANTHER" id="PTHR47978">
    <property type="match status" value="1"/>
</dbReference>
<proteinExistence type="predicted"/>
<evidence type="ECO:0000313" key="2">
    <source>
        <dbReference type="EMBL" id="KAJ3442588.1"/>
    </source>
</evidence>
<protein>
    <submittedName>
        <fullName evidence="2">Ras-related protein rab-5c</fullName>
    </submittedName>
</protein>
<evidence type="ECO:0000313" key="3">
    <source>
        <dbReference type="EMBL" id="KAJ6242286.1"/>
    </source>
</evidence>
<dbReference type="InterPro" id="IPR001806">
    <property type="entry name" value="Small_GTPase"/>
</dbReference>
<dbReference type="PROSITE" id="PS51421">
    <property type="entry name" value="RAS"/>
    <property type="match status" value="1"/>
</dbReference>
<dbReference type="CDD" id="cd01860">
    <property type="entry name" value="Rab5_related"/>
    <property type="match status" value="1"/>
</dbReference>